<dbReference type="AlphaFoldDB" id="A0A847EUN7"/>
<keyword evidence="2 7" id="KW-0489">Methyltransferase</keyword>
<dbReference type="EMBL" id="JAAZAL010000077">
    <property type="protein sequence ID" value="NLE31044.1"/>
    <property type="molecule type" value="Genomic_DNA"/>
</dbReference>
<keyword evidence="3 7" id="KW-0808">Transferase</keyword>
<dbReference type="GO" id="GO:0102559">
    <property type="term" value="F:peptide chain release factor N(5)-glutamine methyltransferase activity"/>
    <property type="evidence" value="ECO:0007669"/>
    <property type="project" value="UniProtKB-EC"/>
</dbReference>
<dbReference type="InterPro" id="IPR029063">
    <property type="entry name" value="SAM-dependent_MTases_sf"/>
</dbReference>
<evidence type="ECO:0000256" key="4">
    <source>
        <dbReference type="ARBA" id="ARBA00022691"/>
    </source>
</evidence>
<evidence type="ECO:0000256" key="5">
    <source>
        <dbReference type="ARBA" id="ARBA00048391"/>
    </source>
</evidence>
<feature type="domain" description="Methyltransferase small" evidence="6">
    <location>
        <begin position="93"/>
        <end position="187"/>
    </location>
</feature>
<proteinExistence type="predicted"/>
<dbReference type="Gene3D" id="3.40.50.150">
    <property type="entry name" value="Vaccinia Virus protein VP39"/>
    <property type="match status" value="1"/>
</dbReference>
<evidence type="ECO:0000259" key="6">
    <source>
        <dbReference type="Pfam" id="PF05175"/>
    </source>
</evidence>
<dbReference type="CDD" id="cd02440">
    <property type="entry name" value="AdoMet_MTases"/>
    <property type="match status" value="1"/>
</dbReference>
<dbReference type="PANTHER" id="PTHR18895">
    <property type="entry name" value="HEMK METHYLTRANSFERASE"/>
    <property type="match status" value="1"/>
</dbReference>
<dbReference type="Proteomes" id="UP000554004">
    <property type="component" value="Unassembled WGS sequence"/>
</dbReference>
<protein>
    <recommendedName>
        <fullName evidence="1">peptide chain release factor N(5)-glutamine methyltransferase</fullName>
        <ecNumber evidence="1">2.1.1.297</ecNumber>
    </recommendedName>
</protein>
<dbReference type="SUPFAM" id="SSF53335">
    <property type="entry name" value="S-adenosyl-L-methionine-dependent methyltransferases"/>
    <property type="match status" value="1"/>
</dbReference>
<accession>A0A847EUN7</accession>
<keyword evidence="4" id="KW-0949">S-adenosyl-L-methionine</keyword>
<evidence type="ECO:0000256" key="1">
    <source>
        <dbReference type="ARBA" id="ARBA00012771"/>
    </source>
</evidence>
<dbReference type="InterPro" id="IPR050320">
    <property type="entry name" value="N5-glutamine_MTase"/>
</dbReference>
<dbReference type="GO" id="GO:0032259">
    <property type="term" value="P:methylation"/>
    <property type="evidence" value="ECO:0007669"/>
    <property type="project" value="UniProtKB-KW"/>
</dbReference>
<comment type="catalytic activity">
    <reaction evidence="5">
        <text>L-glutaminyl-[peptide chain release factor] + S-adenosyl-L-methionine = N(5)-methyl-L-glutaminyl-[peptide chain release factor] + S-adenosyl-L-homocysteine + H(+)</text>
        <dbReference type="Rhea" id="RHEA:42896"/>
        <dbReference type="Rhea" id="RHEA-COMP:10271"/>
        <dbReference type="Rhea" id="RHEA-COMP:10272"/>
        <dbReference type="ChEBI" id="CHEBI:15378"/>
        <dbReference type="ChEBI" id="CHEBI:30011"/>
        <dbReference type="ChEBI" id="CHEBI:57856"/>
        <dbReference type="ChEBI" id="CHEBI:59789"/>
        <dbReference type="ChEBI" id="CHEBI:61891"/>
        <dbReference type="EC" id="2.1.1.297"/>
    </reaction>
</comment>
<organism evidence="7 8">
    <name type="scientific">Candidatus Dojkabacteria bacterium</name>
    <dbReference type="NCBI Taxonomy" id="2099670"/>
    <lineage>
        <taxon>Bacteria</taxon>
        <taxon>Candidatus Dojkabacteria</taxon>
    </lineage>
</organism>
<evidence type="ECO:0000313" key="8">
    <source>
        <dbReference type="Proteomes" id="UP000554004"/>
    </source>
</evidence>
<evidence type="ECO:0000256" key="3">
    <source>
        <dbReference type="ARBA" id="ARBA00022679"/>
    </source>
</evidence>
<dbReference type="PANTHER" id="PTHR18895:SF74">
    <property type="entry name" value="MTRF1L RELEASE FACTOR GLUTAMINE METHYLTRANSFERASE"/>
    <property type="match status" value="1"/>
</dbReference>
<reference evidence="7 8" key="1">
    <citation type="journal article" date="2020" name="Biotechnol. Biofuels">
        <title>New insights from the biogas microbiome by comprehensive genome-resolved metagenomics of nearly 1600 species originating from multiple anaerobic digesters.</title>
        <authorList>
            <person name="Campanaro S."/>
            <person name="Treu L."/>
            <person name="Rodriguez-R L.M."/>
            <person name="Kovalovszki A."/>
            <person name="Ziels R.M."/>
            <person name="Maus I."/>
            <person name="Zhu X."/>
            <person name="Kougias P.G."/>
            <person name="Basile A."/>
            <person name="Luo G."/>
            <person name="Schluter A."/>
            <person name="Konstantinidis K.T."/>
            <person name="Angelidaki I."/>
        </authorList>
    </citation>
    <scope>NUCLEOTIDE SEQUENCE [LARGE SCALE GENOMIC DNA]</scope>
    <source>
        <strain evidence="7">AS06rmzACSIP_421</strain>
    </source>
</reference>
<comment type="caution">
    <text evidence="7">The sequence shown here is derived from an EMBL/GenBank/DDBJ whole genome shotgun (WGS) entry which is preliminary data.</text>
</comment>
<sequence length="269" mass="31365">MESNLSRIYRINKYLNSIGCPDSYRISKEIANYLNDNPKFSEESILKKLTQGYPWEYIQGHVLFCNLKFKVTKDTLIPRIETEQLVYDCTKLIKENNFKNIIDVGTGSGCIIISIASILGNFPYSFYATDISCKALNIARYNVKTILKSKRIKWVENNLIEEIKNITKNTIVIANLPYIPTKQYKKLDRSVLEYEPKVALDGGENGLIYYEQLFNQLLTKQSLPKILYIETESSIFENTKQLIYKYFPKAEIIEILDCFDRKRFLKILL</sequence>
<evidence type="ECO:0000313" key="7">
    <source>
        <dbReference type="EMBL" id="NLE31044.1"/>
    </source>
</evidence>
<gene>
    <name evidence="7" type="ORF">GX618_02090</name>
</gene>
<name>A0A847EUN7_9BACT</name>
<dbReference type="NCBIfam" id="TIGR00536">
    <property type="entry name" value="hemK_fam"/>
    <property type="match status" value="1"/>
</dbReference>
<dbReference type="InterPro" id="IPR007848">
    <property type="entry name" value="Small_mtfrase_dom"/>
</dbReference>
<dbReference type="InterPro" id="IPR004556">
    <property type="entry name" value="HemK-like"/>
</dbReference>
<dbReference type="Pfam" id="PF05175">
    <property type="entry name" value="MTS"/>
    <property type="match status" value="1"/>
</dbReference>
<dbReference type="EC" id="2.1.1.297" evidence="1"/>
<evidence type="ECO:0000256" key="2">
    <source>
        <dbReference type="ARBA" id="ARBA00022603"/>
    </source>
</evidence>